<feature type="region of interest" description="Disordered" evidence="4">
    <location>
        <begin position="1"/>
        <end position="31"/>
    </location>
</feature>
<dbReference type="InterPro" id="IPR036226">
    <property type="entry name" value="LipOase_C_sf"/>
</dbReference>
<gene>
    <name evidence="6" type="ORF">NDES1114_LOCUS18692</name>
</gene>
<sequence>MGCAGSKEAKGSTTLTLPQQDTEEGRKARAEELEKKRTEYVFETEGLVQQLGGVLPWAKDPLPHNEGNIGNADALPRLAAIGAKLNAFEFEGNAKAAFEAVKNWVGHSEEAPFELFDSIYAAGFELPYVITDRKWRSDYFWGYQRLNGMMPVLVELCEELPASMVAAGLNDELVAGLLPEAEGFDTLAGLIAKRKLYKVDHSDLVGVEHHDGRPWTAPVTLFVNLGAADPRPPARPWAGTDSFFVGHDVDAPENLPLFYPIAIQLMPEAAAVVVTPKDEQEHPGMWAVSRLHAGVIDASVQIFFEHILTTHIMNESYWVATCRSLSDRHPLHAVIKPHMEVTLLMGKNFRDTTYAKTDGSLPHLHACGRDGGFEIMRRRLQTWSFQQFDMRHFFGEFRKTMDIEGYTARDDMLAHYNAIHNYTLSIAKGLYEDEAALAADTELQAFAKALHDDCKFPGVVDAITTHEQLAAVLAAPIFVGGVKHSVVDNLAYTYYGYAPNVPLSFYVEPPVSEKKSFTLKEISDGLPPSKDAVLQVALVEANFFTPSSSRASSPTTPPTTSGRARTTRSSRRRTPSGRRSSTPWRSACRPATSRVCSSSTSRSSTPTACRTPSGTNVSTTPVAKEARGA</sequence>
<dbReference type="Gene3D" id="3.10.450.60">
    <property type="match status" value="1"/>
</dbReference>
<evidence type="ECO:0000313" key="6">
    <source>
        <dbReference type="EMBL" id="CAD9123644.1"/>
    </source>
</evidence>
<feature type="compositionally biased region" description="Low complexity" evidence="4">
    <location>
        <begin position="590"/>
        <end position="613"/>
    </location>
</feature>
<dbReference type="EMBL" id="HBGF01028212">
    <property type="protein sequence ID" value="CAD9123644.1"/>
    <property type="molecule type" value="Transcribed_RNA"/>
</dbReference>
<dbReference type="GO" id="GO:0016702">
    <property type="term" value="F:oxidoreductase activity, acting on single donors with incorporation of molecular oxygen, incorporation of two atoms of oxygen"/>
    <property type="evidence" value="ECO:0007669"/>
    <property type="project" value="InterPro"/>
</dbReference>
<dbReference type="Gene3D" id="1.20.245.10">
    <property type="entry name" value="Lipoxygenase-1, Domain 5"/>
    <property type="match status" value="1"/>
</dbReference>
<feature type="region of interest" description="Disordered" evidence="4">
    <location>
        <begin position="546"/>
        <end position="629"/>
    </location>
</feature>
<name>A0A7S1M7L2_NEODS</name>
<dbReference type="PANTHER" id="PTHR11771">
    <property type="entry name" value="LIPOXYGENASE"/>
    <property type="match status" value="1"/>
</dbReference>
<reference evidence="6" key="1">
    <citation type="submission" date="2021-01" db="EMBL/GenBank/DDBJ databases">
        <authorList>
            <person name="Corre E."/>
            <person name="Pelletier E."/>
            <person name="Niang G."/>
            <person name="Scheremetjew M."/>
            <person name="Finn R."/>
            <person name="Kale V."/>
            <person name="Holt S."/>
            <person name="Cochrane G."/>
            <person name="Meng A."/>
            <person name="Brown T."/>
            <person name="Cohen L."/>
        </authorList>
    </citation>
    <scope>NUCLEOTIDE SEQUENCE</scope>
    <source>
        <strain evidence="6">CCAP 1951/1</strain>
    </source>
</reference>
<keyword evidence="3" id="KW-0560">Oxidoreductase</keyword>
<dbReference type="AlphaFoldDB" id="A0A7S1M7L2"/>
<accession>A0A7S1M7L2</accession>
<proteinExistence type="predicted"/>
<dbReference type="SUPFAM" id="SSF48484">
    <property type="entry name" value="Lipoxigenase"/>
    <property type="match status" value="1"/>
</dbReference>
<evidence type="ECO:0000256" key="4">
    <source>
        <dbReference type="SAM" id="MobiDB-lite"/>
    </source>
</evidence>
<dbReference type="PROSITE" id="PS51393">
    <property type="entry name" value="LIPOXYGENASE_3"/>
    <property type="match status" value="1"/>
</dbReference>
<organism evidence="6">
    <name type="scientific">Neobodo designis</name>
    <name type="common">Flagellated protozoan</name>
    <name type="synonym">Bodo designis</name>
    <dbReference type="NCBI Taxonomy" id="312471"/>
    <lineage>
        <taxon>Eukaryota</taxon>
        <taxon>Discoba</taxon>
        <taxon>Euglenozoa</taxon>
        <taxon>Kinetoplastea</taxon>
        <taxon>Metakinetoplastina</taxon>
        <taxon>Neobodonida</taxon>
        <taxon>Neobodo</taxon>
    </lineage>
</organism>
<dbReference type="GO" id="GO:0034440">
    <property type="term" value="P:lipid oxidation"/>
    <property type="evidence" value="ECO:0007669"/>
    <property type="project" value="InterPro"/>
</dbReference>
<dbReference type="InterPro" id="IPR000907">
    <property type="entry name" value="LipOase"/>
</dbReference>
<feature type="compositionally biased region" description="Low complexity" evidence="4">
    <location>
        <begin position="546"/>
        <end position="564"/>
    </location>
</feature>
<evidence type="ECO:0000256" key="1">
    <source>
        <dbReference type="ARBA" id="ARBA00022723"/>
    </source>
</evidence>
<evidence type="ECO:0000259" key="5">
    <source>
        <dbReference type="PROSITE" id="PS51393"/>
    </source>
</evidence>
<feature type="compositionally biased region" description="Polar residues" evidence="4">
    <location>
        <begin position="11"/>
        <end position="20"/>
    </location>
</feature>
<keyword evidence="1" id="KW-0479">Metal-binding</keyword>
<feature type="domain" description="Lipoxygenase" evidence="5">
    <location>
        <begin position="15"/>
        <end position="540"/>
    </location>
</feature>
<evidence type="ECO:0000256" key="3">
    <source>
        <dbReference type="ARBA" id="ARBA00023002"/>
    </source>
</evidence>
<dbReference type="GO" id="GO:0046872">
    <property type="term" value="F:metal ion binding"/>
    <property type="evidence" value="ECO:0007669"/>
    <property type="project" value="UniProtKB-KW"/>
</dbReference>
<evidence type="ECO:0000256" key="2">
    <source>
        <dbReference type="ARBA" id="ARBA00022964"/>
    </source>
</evidence>
<keyword evidence="2" id="KW-0223">Dioxygenase</keyword>
<protein>
    <recommendedName>
        <fullName evidence="5">Lipoxygenase domain-containing protein</fullName>
    </recommendedName>
</protein>
<feature type="compositionally biased region" description="Basic residues" evidence="4">
    <location>
        <begin position="565"/>
        <end position="576"/>
    </location>
</feature>
<dbReference type="InterPro" id="IPR013819">
    <property type="entry name" value="LipOase_C"/>
</dbReference>
<dbReference type="Pfam" id="PF00305">
    <property type="entry name" value="Lipoxygenase"/>
    <property type="match status" value="1"/>
</dbReference>